<sequence length="210" mass="21969">MRGPHVSGAQAIASPTSATATPQDGNDDTPGLLNTAPPATPAESLTDAPTDPALDRDPDIPGGTCAPGQKCPAAGDCDESRWFKASSLGGKYHQAVGPSQSNYNGTSEKEDMDFTAKVSGTVGASFSGQITTKVSAVLAEVSTQYSVTLHASVTAELGNVVHVKNVPPHKTVHAQYGVWRRKFTGTAYYEHHTCYLTKNNVTGYGPMYVG</sequence>
<comment type="caution">
    <text evidence="2">The sequence shown here is derived from an EMBL/GenBank/DDBJ whole genome shotgun (WGS) entry which is preliminary data.</text>
</comment>
<reference evidence="2" key="1">
    <citation type="journal article" date="2014" name="Int. J. Syst. Evol. Microbiol.">
        <title>Complete genome sequence of Corynebacterium casei LMG S-19264T (=DSM 44701T), isolated from a smear-ripened cheese.</title>
        <authorList>
            <consortium name="US DOE Joint Genome Institute (JGI-PGF)"/>
            <person name="Walter F."/>
            <person name="Albersmeier A."/>
            <person name="Kalinowski J."/>
            <person name="Ruckert C."/>
        </authorList>
    </citation>
    <scope>NUCLEOTIDE SEQUENCE</scope>
    <source>
        <strain evidence="2">JCM 4714</strain>
    </source>
</reference>
<keyword evidence="3" id="KW-1185">Reference proteome</keyword>
<gene>
    <name evidence="2" type="ORF">GCM10010339_82910</name>
</gene>
<evidence type="ECO:0000256" key="1">
    <source>
        <dbReference type="SAM" id="MobiDB-lite"/>
    </source>
</evidence>
<protein>
    <submittedName>
        <fullName evidence="2">Uncharacterized protein</fullName>
    </submittedName>
</protein>
<organism evidence="2 3">
    <name type="scientific">Streptomyces alanosinicus</name>
    <dbReference type="NCBI Taxonomy" id="68171"/>
    <lineage>
        <taxon>Bacteria</taxon>
        <taxon>Bacillati</taxon>
        <taxon>Actinomycetota</taxon>
        <taxon>Actinomycetes</taxon>
        <taxon>Kitasatosporales</taxon>
        <taxon>Streptomycetaceae</taxon>
        <taxon>Streptomyces</taxon>
    </lineage>
</organism>
<evidence type="ECO:0000313" key="2">
    <source>
        <dbReference type="EMBL" id="GHE13967.1"/>
    </source>
</evidence>
<proteinExistence type="predicted"/>
<dbReference type="Proteomes" id="UP000655443">
    <property type="component" value="Unassembled WGS sequence"/>
</dbReference>
<feature type="compositionally biased region" description="Low complexity" evidence="1">
    <location>
        <begin position="9"/>
        <end position="23"/>
    </location>
</feature>
<accession>A0A919D6A6</accession>
<evidence type="ECO:0000313" key="3">
    <source>
        <dbReference type="Proteomes" id="UP000655443"/>
    </source>
</evidence>
<feature type="region of interest" description="Disordered" evidence="1">
    <location>
        <begin position="1"/>
        <end position="71"/>
    </location>
</feature>
<dbReference type="AlphaFoldDB" id="A0A919D6A6"/>
<reference evidence="2" key="2">
    <citation type="submission" date="2020-09" db="EMBL/GenBank/DDBJ databases">
        <authorList>
            <person name="Sun Q."/>
            <person name="Ohkuma M."/>
        </authorList>
    </citation>
    <scope>NUCLEOTIDE SEQUENCE</scope>
    <source>
        <strain evidence="2">JCM 4714</strain>
    </source>
</reference>
<dbReference type="EMBL" id="BMVG01000046">
    <property type="protein sequence ID" value="GHE13967.1"/>
    <property type="molecule type" value="Genomic_DNA"/>
</dbReference>
<name>A0A919D6A6_9ACTN</name>